<feature type="chain" id="PRO_5046567059" evidence="1">
    <location>
        <begin position="28"/>
        <end position="429"/>
    </location>
</feature>
<protein>
    <submittedName>
        <fullName evidence="2">Sugar ABC transporter substrate-binding protein</fullName>
    </submittedName>
</protein>
<dbReference type="InterPro" id="IPR006059">
    <property type="entry name" value="SBP"/>
</dbReference>
<feature type="signal peptide" evidence="1">
    <location>
        <begin position="1"/>
        <end position="27"/>
    </location>
</feature>
<dbReference type="RefSeq" id="WP_324715559.1">
    <property type="nucleotide sequence ID" value="NZ_CP141615.1"/>
</dbReference>
<gene>
    <name evidence="2" type="ORF">U7230_09250</name>
</gene>
<dbReference type="Gene3D" id="3.40.190.10">
    <property type="entry name" value="Periplasmic binding protein-like II"/>
    <property type="match status" value="1"/>
</dbReference>
<dbReference type="PANTHER" id="PTHR43649">
    <property type="entry name" value="ARABINOSE-BINDING PROTEIN-RELATED"/>
    <property type="match status" value="1"/>
</dbReference>
<dbReference type="EMBL" id="CP141615">
    <property type="protein sequence ID" value="WRP16287.1"/>
    <property type="molecule type" value="Genomic_DNA"/>
</dbReference>
<sequence>MRMRPALSVLGMAVLLALTAVAVPAAAAPTTITVWGWDYQKKVVDGLLPDFYKLHPDIKVEWKVMQPQQVRQNMLLALSSGAGAPDVFAAESAWVGQLIAVGGIWDITDKVQALKDQFNAYKWQDVSLDGRIYGMPWDSGPVALYYRRDVLQESGLPTDPQAVADTFSTWDRYYELAGKIHSATKAYMFAHAKANNDARDWEKLAWQAGAGYFDAAGRVILDRRPENTRVLEFLARFWKDNMAQDAQPWTPAWYAGFADGSVATHFGAVWMGGFLKTWVAPKAEGKWGVAPLPAWTQGGVRTSNDGGSNLLIPAQSKHKEAAWAFVSFVTANRDAQVKAWESMDSFPSLESAYSAPIAREPDPYFAGQPYRLVFVELAKQIPTWYYTKDYPEANSILAAEIVNVALGKKTPEQAIKDAATQIRKRTGRQ</sequence>
<proteinExistence type="predicted"/>
<dbReference type="SUPFAM" id="SSF53850">
    <property type="entry name" value="Periplasmic binding protein-like II"/>
    <property type="match status" value="1"/>
</dbReference>
<evidence type="ECO:0000256" key="1">
    <source>
        <dbReference type="SAM" id="SignalP"/>
    </source>
</evidence>
<keyword evidence="1" id="KW-0732">Signal</keyword>
<name>A0ABZ1BTY1_9FIRM</name>
<dbReference type="CDD" id="cd13585">
    <property type="entry name" value="PBP2_TMBP_like"/>
    <property type="match status" value="1"/>
</dbReference>
<accession>A0ABZ1BTY1</accession>
<organism evidence="2 3">
    <name type="scientific">Carboxydichorda subterranea</name>
    <dbReference type="NCBI Taxonomy" id="3109565"/>
    <lineage>
        <taxon>Bacteria</taxon>
        <taxon>Bacillati</taxon>
        <taxon>Bacillota</taxon>
        <taxon>Limnochordia</taxon>
        <taxon>Limnochordales</taxon>
        <taxon>Geochordaceae</taxon>
        <taxon>Carboxydichorda</taxon>
    </lineage>
</organism>
<evidence type="ECO:0000313" key="3">
    <source>
        <dbReference type="Proteomes" id="UP001332192"/>
    </source>
</evidence>
<dbReference type="PANTHER" id="PTHR43649:SF32">
    <property type="entry name" value="SUGAR BINDING SECRETED PROTEIN"/>
    <property type="match status" value="1"/>
</dbReference>
<reference evidence="2 3" key="1">
    <citation type="journal article" date="2024" name="Front. Microbiol.">
        <title>Novel thermophilic genera Geochorda gen. nov. and Carboxydochorda gen. nov. from the deep terrestrial subsurface reveal the ecophysiological diversity in the class Limnochordia.</title>
        <authorList>
            <person name="Karnachuk O.V."/>
            <person name="Lukina A.P."/>
            <person name="Avakyan M.R."/>
            <person name="Kadnikov V.V."/>
            <person name="Begmatov S."/>
            <person name="Beletsky A.V."/>
            <person name="Vlasova K.G."/>
            <person name="Novikov A.A."/>
            <person name="Shcherbakova V.A."/>
            <person name="Mardanov A.V."/>
            <person name="Ravin N.V."/>
        </authorList>
    </citation>
    <scope>NUCLEOTIDE SEQUENCE [LARGE SCALE GENOMIC DNA]</scope>
    <source>
        <strain evidence="2 3">L945</strain>
    </source>
</reference>
<dbReference type="Proteomes" id="UP001332192">
    <property type="component" value="Chromosome"/>
</dbReference>
<evidence type="ECO:0000313" key="2">
    <source>
        <dbReference type="EMBL" id="WRP16287.1"/>
    </source>
</evidence>
<dbReference type="InterPro" id="IPR050490">
    <property type="entry name" value="Bact_solute-bd_prot1"/>
</dbReference>
<keyword evidence="3" id="KW-1185">Reference proteome</keyword>
<dbReference type="Pfam" id="PF01547">
    <property type="entry name" value="SBP_bac_1"/>
    <property type="match status" value="1"/>
</dbReference>